<proteinExistence type="predicted"/>
<dbReference type="SUPFAM" id="SSF158446">
    <property type="entry name" value="IVS-encoded protein-like"/>
    <property type="match status" value="1"/>
</dbReference>
<dbReference type="InterPro" id="IPR012657">
    <property type="entry name" value="23S_rRNA-intervening_sequence"/>
</dbReference>
<dbReference type="PANTHER" id="PTHR38471">
    <property type="entry name" value="FOUR HELIX BUNDLE PROTEIN"/>
    <property type="match status" value="1"/>
</dbReference>
<dbReference type="PATRIC" id="fig|1703775.3.peg.2292"/>
<accession>A0A0S7XNZ9</accession>
<organism evidence="1 2">
    <name type="scientific">candidate division WOR-1 bacterium DG_54_3</name>
    <dbReference type="NCBI Taxonomy" id="1703775"/>
    <lineage>
        <taxon>Bacteria</taxon>
        <taxon>Bacillati</taxon>
        <taxon>Saganbacteria</taxon>
    </lineage>
</organism>
<comment type="caution">
    <text evidence="1">The sequence shown here is derived from an EMBL/GenBank/DDBJ whole genome shotgun (WGS) entry which is preliminary data.</text>
</comment>
<gene>
    <name evidence="1" type="ORF">AMJ44_14325</name>
</gene>
<dbReference type="Proteomes" id="UP000051861">
    <property type="component" value="Unassembled WGS sequence"/>
</dbReference>
<dbReference type="NCBIfam" id="TIGR02436">
    <property type="entry name" value="four helix bundle protein"/>
    <property type="match status" value="1"/>
</dbReference>
<protein>
    <recommendedName>
        <fullName evidence="3">Four helix bundle protein</fullName>
    </recommendedName>
</protein>
<dbReference type="EMBL" id="LIZX01000232">
    <property type="protein sequence ID" value="KPJ63548.1"/>
    <property type="molecule type" value="Genomic_DNA"/>
</dbReference>
<dbReference type="Pfam" id="PF05635">
    <property type="entry name" value="23S_rRNA_IVP"/>
    <property type="match status" value="1"/>
</dbReference>
<dbReference type="CDD" id="cd16377">
    <property type="entry name" value="23S_rRNA_IVP_like"/>
    <property type="match status" value="1"/>
</dbReference>
<evidence type="ECO:0000313" key="2">
    <source>
        <dbReference type="Proteomes" id="UP000051861"/>
    </source>
</evidence>
<evidence type="ECO:0008006" key="3">
    <source>
        <dbReference type="Google" id="ProtNLM"/>
    </source>
</evidence>
<evidence type="ECO:0000313" key="1">
    <source>
        <dbReference type="EMBL" id="KPJ63548.1"/>
    </source>
</evidence>
<name>A0A0S7XNZ9_UNCSA</name>
<dbReference type="Gene3D" id="1.20.1440.60">
    <property type="entry name" value="23S rRNA-intervening sequence"/>
    <property type="match status" value="1"/>
</dbReference>
<dbReference type="AlphaFoldDB" id="A0A0S7XNZ9"/>
<reference evidence="1 2" key="1">
    <citation type="journal article" date="2015" name="Microbiome">
        <title>Genomic resolution of linkages in carbon, nitrogen, and sulfur cycling among widespread estuary sediment bacteria.</title>
        <authorList>
            <person name="Baker B.J."/>
            <person name="Lazar C.S."/>
            <person name="Teske A.P."/>
            <person name="Dick G.J."/>
        </authorList>
    </citation>
    <scope>NUCLEOTIDE SEQUENCE [LARGE SCALE GENOMIC DNA]</scope>
    <source>
        <strain evidence="1">DG_54_3</strain>
    </source>
</reference>
<sequence length="120" mass="13546">MSEKVKSYKDLLVWQKGIELVKGVYQLVKKFPREETYVLGDQLRRAAISIPSNIAEGQAKRHVPEFGSLAELNTQLIIAKELGYLDQSALGGIENKIVELRKMISTLITRLPIDLLNTDH</sequence>
<dbReference type="PANTHER" id="PTHR38471:SF2">
    <property type="entry name" value="FOUR HELIX BUNDLE PROTEIN"/>
    <property type="match status" value="1"/>
</dbReference>
<dbReference type="InterPro" id="IPR036583">
    <property type="entry name" value="23S_rRNA_IVS_sf"/>
</dbReference>